<dbReference type="PANTHER" id="PTHR46825:SF9">
    <property type="entry name" value="BETA-LACTAMASE-RELATED DOMAIN-CONTAINING PROTEIN"/>
    <property type="match status" value="1"/>
</dbReference>
<dbReference type="GO" id="GO:0006508">
    <property type="term" value="P:proteolysis"/>
    <property type="evidence" value="ECO:0007669"/>
    <property type="project" value="InterPro"/>
</dbReference>
<protein>
    <recommendedName>
        <fullName evidence="2">Tail specific protease domain-containing protein</fullName>
    </recommendedName>
</protein>
<dbReference type="RefSeq" id="WP_052673951.1">
    <property type="nucleotide sequence ID" value="NZ_LN614827.1"/>
</dbReference>
<sequence>MKNKEEIDERMIKGGIPGASIAYFKPGEPIRPEVIGKTDVYFETPGAKVEPNTKFGAASLSKAVFSYLVLKMISDKKFTKPFTLDTPISEILPIQDFYKNNLGKEVSKDFIEEANKITPRMVLSHSSGIPINGAPRLEFPPGTAYSYGNTALYYLQKAIEKDQNMSLEKLAKAEIFQPLNMAHSSFVAPGSTEDKSHAANTLHTTPSDYARLTSAWMQVCGLIKMSENPTNENQKDSITSRYILTETGFFYYNKLDNTLHQITLEQSKLEELQDGFAEVTEDKPINNLSDKQLAEVTSITEHTHKNETLHEAFKPQISLMSDQWAKDLKVSDKDRQHLAWGLGFGLQLDEQGKVTTAFHSGDMNQWRGWVAMDMETKSSVVLLTNGNAELNKSPHGYGHVLAELIVGPEVKLEHAFNWFFQKFGVSRDVEPGWKAKEDWDTARIDIYVRCHLNGLPKWQFNLIDQLLSTMHDYYCLPEKFEAMKASLANTLISKCKEINETTLASGTERSLSTLEDYGVFVVQINEVLHGFDPHLELEYNPAFIKEMTDGKKVKTGQHSAQFDFSGGPPKEEVEKWNKYEQDNPATRNYGFIDYQGASGNIPDNIGYVNISHLIDPQLGATESEDRYRMGPNAIKRLHAVMEGLREKEGIILDLSVTPYGGSPEMVQNVVSFFMPDGTPINTVHDHVTGEQKPYEAIRTPCKLLDKPVVLLVGPNTFSGREETAYDLQQFNTTLKEKRFTVMGQSTKGGAHPECSFPLLDANSGEINDSFVLRVPYATSINPISGTNWEDGSKSGVQPDIEIPKEENALNVVVKHINSLIAQYSKVESVVQTPRIAVKAEELLAARERMSEFRAKMPHKTPDNTANREDEKKDDSLISPFQTTLKPKFPGED</sequence>
<dbReference type="Gene3D" id="3.90.226.10">
    <property type="entry name" value="2-enoyl-CoA Hydratase, Chain A, domain 1"/>
    <property type="match status" value="1"/>
</dbReference>
<dbReference type="Gene3D" id="3.30.750.44">
    <property type="match status" value="1"/>
</dbReference>
<proteinExistence type="predicted"/>
<dbReference type="KEGG" id="lfa:LFA_2489"/>
<dbReference type="OrthoDB" id="119951at2"/>
<dbReference type="STRING" id="1212491.LFA_2489"/>
<dbReference type="InterPro" id="IPR050491">
    <property type="entry name" value="AmpC-like"/>
</dbReference>
<dbReference type="Pfam" id="PF03572">
    <property type="entry name" value="Peptidase_S41"/>
    <property type="match status" value="1"/>
</dbReference>
<dbReference type="SUPFAM" id="SSF56601">
    <property type="entry name" value="beta-lactamase/transpeptidase-like"/>
    <property type="match status" value="1"/>
</dbReference>
<feature type="compositionally biased region" description="Basic and acidic residues" evidence="1">
    <location>
        <begin position="852"/>
        <end position="875"/>
    </location>
</feature>
<reference evidence="4" key="1">
    <citation type="submission" date="2014-09" db="EMBL/GenBank/DDBJ databases">
        <authorList>
            <person name="Gomez-Valero L."/>
        </authorList>
    </citation>
    <scope>NUCLEOTIDE SEQUENCE [LARGE SCALE GENOMIC DNA]</scope>
    <source>
        <strain evidence="4">ATCC700992</strain>
    </source>
</reference>
<dbReference type="PANTHER" id="PTHR46825">
    <property type="entry name" value="D-ALANYL-D-ALANINE-CARBOXYPEPTIDASE/ENDOPEPTIDASE AMPH"/>
    <property type="match status" value="1"/>
</dbReference>
<evidence type="ECO:0000313" key="4">
    <source>
        <dbReference type="Proteomes" id="UP000032430"/>
    </source>
</evidence>
<dbReference type="SMART" id="SM00245">
    <property type="entry name" value="TSPc"/>
    <property type="match status" value="1"/>
</dbReference>
<evidence type="ECO:0000256" key="1">
    <source>
        <dbReference type="SAM" id="MobiDB-lite"/>
    </source>
</evidence>
<feature type="region of interest" description="Disordered" evidence="1">
    <location>
        <begin position="852"/>
        <end position="892"/>
    </location>
</feature>
<dbReference type="GO" id="GO:0008236">
    <property type="term" value="F:serine-type peptidase activity"/>
    <property type="evidence" value="ECO:0007669"/>
    <property type="project" value="InterPro"/>
</dbReference>
<dbReference type="HOGENOM" id="CLU_323850_0_0_6"/>
<feature type="domain" description="Tail specific protease" evidence="2">
    <location>
        <begin position="578"/>
        <end position="803"/>
    </location>
</feature>
<dbReference type="Gene3D" id="3.40.710.10">
    <property type="entry name" value="DD-peptidase/beta-lactamase superfamily"/>
    <property type="match status" value="1"/>
</dbReference>
<organism evidence="3 4">
    <name type="scientific">Legionella fallonii LLAP-10</name>
    <dbReference type="NCBI Taxonomy" id="1212491"/>
    <lineage>
        <taxon>Bacteria</taxon>
        <taxon>Pseudomonadati</taxon>
        <taxon>Pseudomonadota</taxon>
        <taxon>Gammaproteobacteria</taxon>
        <taxon>Legionellales</taxon>
        <taxon>Legionellaceae</taxon>
        <taxon>Legionella</taxon>
    </lineage>
</organism>
<dbReference type="InterPro" id="IPR001466">
    <property type="entry name" value="Beta-lactam-related"/>
</dbReference>
<dbReference type="InterPro" id="IPR005151">
    <property type="entry name" value="Tail-specific_protease"/>
</dbReference>
<name>A0A098G5Y1_9GAMM</name>
<accession>A0A098G5Y1</accession>
<evidence type="ECO:0000259" key="2">
    <source>
        <dbReference type="SMART" id="SM00245"/>
    </source>
</evidence>
<keyword evidence="4" id="KW-1185">Reference proteome</keyword>
<dbReference type="AlphaFoldDB" id="A0A098G5Y1"/>
<dbReference type="InterPro" id="IPR029045">
    <property type="entry name" value="ClpP/crotonase-like_dom_sf"/>
</dbReference>
<dbReference type="EMBL" id="LN614827">
    <property type="protein sequence ID" value="CEG57862.1"/>
    <property type="molecule type" value="Genomic_DNA"/>
</dbReference>
<dbReference type="Proteomes" id="UP000032430">
    <property type="component" value="Chromosome I"/>
</dbReference>
<dbReference type="InterPro" id="IPR012338">
    <property type="entry name" value="Beta-lactam/transpept-like"/>
</dbReference>
<dbReference type="Pfam" id="PF00144">
    <property type="entry name" value="Beta-lactamase"/>
    <property type="match status" value="1"/>
</dbReference>
<evidence type="ECO:0000313" key="3">
    <source>
        <dbReference type="EMBL" id="CEG57862.1"/>
    </source>
</evidence>
<gene>
    <name evidence="3" type="ORF">LFA_2489</name>
</gene>
<dbReference type="SUPFAM" id="SSF52096">
    <property type="entry name" value="ClpP/crotonase"/>
    <property type="match status" value="1"/>
</dbReference>